<reference evidence="1 2" key="1">
    <citation type="submission" date="2023-12" db="EMBL/GenBank/DDBJ databases">
        <title>Genome sequencing and assembly of bacterial species from a model synthetic community.</title>
        <authorList>
            <person name="Hogle S.L."/>
        </authorList>
    </citation>
    <scope>NUCLEOTIDE SEQUENCE [LARGE SCALE GENOMIC DNA]</scope>
    <source>
        <strain evidence="1 2">HAMBI_3031</strain>
    </source>
</reference>
<organism evidence="1 2">
    <name type="scientific">Niabella yanshanensis</name>
    <dbReference type="NCBI Taxonomy" id="577386"/>
    <lineage>
        <taxon>Bacteria</taxon>
        <taxon>Pseudomonadati</taxon>
        <taxon>Bacteroidota</taxon>
        <taxon>Chitinophagia</taxon>
        <taxon>Chitinophagales</taxon>
        <taxon>Chitinophagaceae</taxon>
        <taxon>Niabella</taxon>
    </lineage>
</organism>
<sequence length="113" mass="13074">MLQFKKIIKKHHQTHNSIQQKNFKTDGEYPHLFNIKKIIANIFLPAIQIQIYTLAAFEIIQQLNKIIAKKMFGKKLPFSMILLHGDHSTGGAKTHETLYCKGFQTKYNKYGGI</sequence>
<gene>
    <name evidence="1" type="ORF">U0035_05695</name>
</gene>
<keyword evidence="2" id="KW-1185">Reference proteome</keyword>
<dbReference type="Proteomes" id="UP001325680">
    <property type="component" value="Chromosome"/>
</dbReference>
<dbReference type="EMBL" id="CP139960">
    <property type="protein sequence ID" value="WQD39638.1"/>
    <property type="molecule type" value="Genomic_DNA"/>
</dbReference>
<protein>
    <submittedName>
        <fullName evidence="1">Uncharacterized protein</fullName>
    </submittedName>
</protein>
<dbReference type="RefSeq" id="WP_114789061.1">
    <property type="nucleotide sequence ID" value="NZ_CP139960.1"/>
</dbReference>
<evidence type="ECO:0000313" key="2">
    <source>
        <dbReference type="Proteomes" id="UP001325680"/>
    </source>
</evidence>
<accession>A0ABZ0W8N2</accession>
<evidence type="ECO:0000313" key="1">
    <source>
        <dbReference type="EMBL" id="WQD39638.1"/>
    </source>
</evidence>
<proteinExistence type="predicted"/>
<name>A0ABZ0W8N2_9BACT</name>